<dbReference type="OrthoDB" id="2361079at2"/>
<dbReference type="InterPro" id="IPR014913">
    <property type="entry name" value="YppE-like"/>
</dbReference>
<proteinExistence type="predicted"/>
<accession>A0A2S7N4J6</accession>
<comment type="caution">
    <text evidence="1">The sequence shown here is derived from an EMBL/GenBank/DDBJ whole genome shotgun (WGS) entry which is preliminary data.</text>
</comment>
<dbReference type="Proteomes" id="UP000239663">
    <property type="component" value="Unassembled WGS sequence"/>
</dbReference>
<evidence type="ECO:0000313" key="1">
    <source>
        <dbReference type="EMBL" id="PQD96947.1"/>
    </source>
</evidence>
<dbReference type="AlphaFoldDB" id="A0A2S7N4J6"/>
<dbReference type="SUPFAM" id="SSF140415">
    <property type="entry name" value="YppE-like"/>
    <property type="match status" value="1"/>
</dbReference>
<dbReference type="Gene3D" id="1.20.120.440">
    <property type="entry name" value="YppE-like"/>
    <property type="match status" value="1"/>
</dbReference>
<keyword evidence="2" id="KW-1185">Reference proteome</keyword>
<dbReference type="Pfam" id="PF08807">
    <property type="entry name" value="DUF1798"/>
    <property type="match status" value="1"/>
</dbReference>
<dbReference type="RefSeq" id="WP_104848042.1">
    <property type="nucleotide sequence ID" value="NZ_PKOZ01000001.1"/>
</dbReference>
<gene>
    <name evidence="1" type="ORF">CYL18_03440</name>
</gene>
<organism evidence="1 2">
    <name type="scientific">Pradoshia eiseniae</name>
    <dbReference type="NCBI Taxonomy" id="2064768"/>
    <lineage>
        <taxon>Bacteria</taxon>
        <taxon>Bacillati</taxon>
        <taxon>Bacillota</taxon>
        <taxon>Bacilli</taxon>
        <taxon>Bacillales</taxon>
        <taxon>Bacillaceae</taxon>
        <taxon>Pradoshia</taxon>
    </lineage>
</organism>
<sequence length="116" mass="13711">MTQELYNLTDQLLKKVAEAEDIYRRAREEELTFDFYQDVKPYADEVKAMADRWADLAGEWQKRMKPRQISPLQIQNTHNNLLQVSVHCHIPQSSKARFIKHCHAAAFVLEQVKREI</sequence>
<protein>
    <recommendedName>
        <fullName evidence="3">DUF1798 domain-containing protein</fullName>
    </recommendedName>
</protein>
<evidence type="ECO:0000313" key="2">
    <source>
        <dbReference type="Proteomes" id="UP000239663"/>
    </source>
</evidence>
<dbReference type="EMBL" id="PKOZ01000001">
    <property type="protein sequence ID" value="PQD96947.1"/>
    <property type="molecule type" value="Genomic_DNA"/>
</dbReference>
<evidence type="ECO:0008006" key="3">
    <source>
        <dbReference type="Google" id="ProtNLM"/>
    </source>
</evidence>
<reference evidence="1 2" key="1">
    <citation type="submission" date="2017-12" db="EMBL/GenBank/DDBJ databases">
        <title>Taxonomic description and draft genome of Pradoshia cofamensis Gen. nov., sp. nov., a thermotolerant bacillale isolated from anterior gut of earthworm Eisenia fetida.</title>
        <authorList>
            <person name="Saha T."/>
            <person name="Chakraborty R."/>
        </authorList>
    </citation>
    <scope>NUCLEOTIDE SEQUENCE [LARGE SCALE GENOMIC DNA]</scope>
    <source>
        <strain evidence="1 2">EAG3</strain>
    </source>
</reference>
<name>A0A2S7N4J6_9BACI</name>
<dbReference type="InterPro" id="IPR023351">
    <property type="entry name" value="YppE-like_sf"/>
</dbReference>